<evidence type="ECO:0000313" key="6">
    <source>
        <dbReference type="Proteomes" id="UP000649617"/>
    </source>
</evidence>
<feature type="region of interest" description="Disordered" evidence="3">
    <location>
        <begin position="365"/>
        <end position="410"/>
    </location>
</feature>
<protein>
    <submittedName>
        <fullName evidence="5">Asph protein</fullName>
    </submittedName>
</protein>
<keyword evidence="2" id="KW-0175">Coiled coil</keyword>
<reference evidence="5" key="1">
    <citation type="submission" date="2021-02" db="EMBL/GenBank/DDBJ databases">
        <authorList>
            <person name="Dougan E. K."/>
            <person name="Rhodes N."/>
            <person name="Thang M."/>
            <person name="Chan C."/>
        </authorList>
    </citation>
    <scope>NUCLEOTIDE SEQUENCE</scope>
</reference>
<dbReference type="InterPro" id="IPR007803">
    <property type="entry name" value="Asp/Arg/Pro-Hydrxlase"/>
</dbReference>
<organism evidence="5 6">
    <name type="scientific">Symbiodinium pilosum</name>
    <name type="common">Dinoflagellate</name>
    <dbReference type="NCBI Taxonomy" id="2952"/>
    <lineage>
        <taxon>Eukaryota</taxon>
        <taxon>Sar</taxon>
        <taxon>Alveolata</taxon>
        <taxon>Dinophyceae</taxon>
        <taxon>Suessiales</taxon>
        <taxon>Symbiodiniaceae</taxon>
        <taxon>Symbiodinium</taxon>
    </lineage>
</organism>
<evidence type="ECO:0000256" key="1">
    <source>
        <dbReference type="ARBA" id="ARBA00007730"/>
    </source>
</evidence>
<gene>
    <name evidence="5" type="primary">Asph</name>
    <name evidence="5" type="ORF">SPIL2461_LOCUS3335</name>
</gene>
<evidence type="ECO:0000256" key="3">
    <source>
        <dbReference type="SAM" id="MobiDB-lite"/>
    </source>
</evidence>
<proteinExistence type="inferred from homology"/>
<evidence type="ECO:0000256" key="2">
    <source>
        <dbReference type="SAM" id="Coils"/>
    </source>
</evidence>
<dbReference type="Proteomes" id="UP000649617">
    <property type="component" value="Unassembled WGS sequence"/>
</dbReference>
<accession>A0A812KD45</accession>
<dbReference type="Pfam" id="PF05118">
    <property type="entry name" value="Asp_Arg_Hydrox"/>
    <property type="match status" value="1"/>
</dbReference>
<dbReference type="OrthoDB" id="432618at2759"/>
<dbReference type="SUPFAM" id="SSF48452">
    <property type="entry name" value="TPR-like"/>
    <property type="match status" value="1"/>
</dbReference>
<dbReference type="AlphaFoldDB" id="A0A812KD45"/>
<dbReference type="Gene3D" id="1.25.40.10">
    <property type="entry name" value="Tetratricopeptide repeat domain"/>
    <property type="match status" value="1"/>
</dbReference>
<dbReference type="InterPro" id="IPR052658">
    <property type="entry name" value="TPR-containing"/>
</dbReference>
<feature type="domain" description="Aspartyl/asparaginy/proline hydroxylase" evidence="4">
    <location>
        <begin position="413"/>
        <end position="553"/>
    </location>
</feature>
<dbReference type="EMBL" id="CAJNIZ010004014">
    <property type="protein sequence ID" value="CAE7228170.1"/>
    <property type="molecule type" value="Genomic_DNA"/>
</dbReference>
<comment type="similarity">
    <text evidence="1">Belongs to the aspartyl/asparaginyl beta-hydroxylase family.</text>
</comment>
<dbReference type="PANTHER" id="PTHR15544">
    <property type="entry name" value="OSMOSIS RESPONSIVE FACTOR"/>
    <property type="match status" value="1"/>
</dbReference>
<dbReference type="Gene3D" id="2.60.120.330">
    <property type="entry name" value="B-lactam Antibiotic, Isopenicillin N Synthase, Chain"/>
    <property type="match status" value="1"/>
</dbReference>
<sequence>MLRSLDGFGWQAARKRLRAAPDVREELAAAFQREDELQEEVQPEFSAPPSKQLENMEMKCNRLRAEGCFLAQNERYAEALQHWEEALLFTEDVCERAPVLEQMAQVLLILDRSFDAIRTAEQAVESRPLWYAGHLTLGRALLNFGELERAVECLRRSAALLEEASANAPSMDGEELAEVRLELAEAEKLYREVRDRASTTSDQVIINGRVVESHFWECSLPVLKGLHDERAFQQDVMQFEVRMKACPIDVQFSFRADQPGRHTHQGKKLHSMQTHLVEAEEAQSRADKLLDTSLVISVLSAWYRENRLEKFYTGKVVQTLFKSFARDLEEVTAAMYRHVGFLQEVVGVLEACAPKLSKEVLQLLGDSSESEDGSPSRISGRKRPRAEECRPCQTEDAARTGGMRPSWQPQREGLHSGVWLKLEIWAKGRLASSSKVVPEATAAVSAAMRTGEAMAVAPGRAALSLVMSGATIMPHCGPTNHRLRLHMPLLLPGGLRRMSGLTVAGEARDWELHRCLIFDDSFEHQIQLPAASEAEPGLSGEARVVLLLDLWHPDAGETLRTDKRRCCSEKGAAAFGLTSL</sequence>
<comment type="caution">
    <text evidence="5">The sequence shown here is derived from an EMBL/GenBank/DDBJ whole genome shotgun (WGS) entry which is preliminary data.</text>
</comment>
<dbReference type="PANTHER" id="PTHR15544:SF0">
    <property type="entry name" value="TETRATRICOPEPTIDE REPEAT PROTEIN 33"/>
    <property type="match status" value="1"/>
</dbReference>
<dbReference type="InterPro" id="IPR011990">
    <property type="entry name" value="TPR-like_helical_dom_sf"/>
</dbReference>
<evidence type="ECO:0000313" key="5">
    <source>
        <dbReference type="EMBL" id="CAE7228170.1"/>
    </source>
</evidence>
<keyword evidence="6" id="KW-1185">Reference proteome</keyword>
<name>A0A812KD45_SYMPI</name>
<feature type="coiled-coil region" evidence="2">
    <location>
        <begin position="144"/>
        <end position="203"/>
    </location>
</feature>
<dbReference type="InterPro" id="IPR027443">
    <property type="entry name" value="IPNS-like_sf"/>
</dbReference>
<evidence type="ECO:0000259" key="4">
    <source>
        <dbReference type="Pfam" id="PF05118"/>
    </source>
</evidence>